<proteinExistence type="predicted"/>
<protein>
    <submittedName>
        <fullName evidence="2">Magnesium transporter</fullName>
    </submittedName>
</protein>
<reference evidence="2 3" key="1">
    <citation type="journal article" date="2013" name="Antonie Van Leeuwenhoek">
        <title>Echinimonas agarilytica gen. nov., sp. nov., a new gammaproteobacterium isolated from the sea urchin Strongylocentrotus intermedius.</title>
        <authorList>
            <person name="Nedashkovskaya O.I."/>
            <person name="Stenkova A.M."/>
            <person name="Zhukova N.V."/>
            <person name="Van Trappen S."/>
            <person name="Lee J.S."/>
            <person name="Kim S.B."/>
        </authorList>
    </citation>
    <scope>NUCLEOTIDE SEQUENCE [LARGE SCALE GENOMIC DNA]</scope>
    <source>
        <strain evidence="2 3">KMM 6351</strain>
    </source>
</reference>
<gene>
    <name evidence="2" type="ORF">NAF29_00510</name>
</gene>
<feature type="transmembrane region" description="Helical" evidence="1">
    <location>
        <begin position="56"/>
        <end position="77"/>
    </location>
</feature>
<name>A0AA41W3V1_9GAMM</name>
<organism evidence="2 3">
    <name type="scientific">Echinimonas agarilytica</name>
    <dbReference type="NCBI Taxonomy" id="1215918"/>
    <lineage>
        <taxon>Bacteria</taxon>
        <taxon>Pseudomonadati</taxon>
        <taxon>Pseudomonadota</taxon>
        <taxon>Gammaproteobacteria</taxon>
        <taxon>Alteromonadales</taxon>
        <taxon>Echinimonadaceae</taxon>
        <taxon>Echinimonas</taxon>
    </lineage>
</organism>
<keyword evidence="1" id="KW-1133">Transmembrane helix</keyword>
<evidence type="ECO:0000256" key="1">
    <source>
        <dbReference type="SAM" id="Phobius"/>
    </source>
</evidence>
<keyword evidence="1" id="KW-0812">Transmembrane</keyword>
<dbReference type="AlphaFoldDB" id="A0AA41W3V1"/>
<dbReference type="RefSeq" id="WP_251259470.1">
    <property type="nucleotide sequence ID" value="NZ_JAMQGP010000001.1"/>
</dbReference>
<comment type="caution">
    <text evidence="2">The sequence shown here is derived from an EMBL/GenBank/DDBJ whole genome shotgun (WGS) entry which is preliminary data.</text>
</comment>
<keyword evidence="3" id="KW-1185">Reference proteome</keyword>
<accession>A0AA41W3V1</accession>
<keyword evidence="1" id="KW-0472">Membrane</keyword>
<feature type="transmembrane region" description="Helical" evidence="1">
    <location>
        <begin position="97"/>
        <end position="122"/>
    </location>
</feature>
<evidence type="ECO:0000313" key="2">
    <source>
        <dbReference type="EMBL" id="MCM2678153.1"/>
    </source>
</evidence>
<feature type="transmembrane region" description="Helical" evidence="1">
    <location>
        <begin position="12"/>
        <end position="36"/>
    </location>
</feature>
<evidence type="ECO:0000313" key="3">
    <source>
        <dbReference type="Proteomes" id="UP001165393"/>
    </source>
</evidence>
<sequence>MKGFAAGFAKFLAYITAILGFSAIFSLMAGIHGTHLTEAYFSQGTPNIIALLDSEFFMGLIFVITLGVIIYVLKLMWDLHEIAVHKAQRLNSAHTQVVFALSLCGLFIDKTWWVLAIIIAFARWDIIADQLSAIINRGLGRDDSKGSQS</sequence>
<dbReference type="EMBL" id="JAMQGP010000001">
    <property type="protein sequence ID" value="MCM2678153.1"/>
    <property type="molecule type" value="Genomic_DNA"/>
</dbReference>
<dbReference type="Proteomes" id="UP001165393">
    <property type="component" value="Unassembled WGS sequence"/>
</dbReference>